<dbReference type="OrthoDB" id="4369127at2759"/>
<dbReference type="InterPro" id="IPR043502">
    <property type="entry name" value="DNA/RNA_pol_sf"/>
</dbReference>
<feature type="domain" description="Reverse transcriptase/retrotransposon-derived protein RNase H-like" evidence="1">
    <location>
        <begin position="24"/>
        <end position="101"/>
    </location>
</feature>
<dbReference type="InterPro" id="IPR051320">
    <property type="entry name" value="Viral_Replic_Matur_Polypro"/>
</dbReference>
<comment type="caution">
    <text evidence="2">The sequence shown here is derived from an EMBL/GenBank/DDBJ whole genome shotgun (WGS) entry which is preliminary data.</text>
</comment>
<dbReference type="Proteomes" id="UP000499080">
    <property type="component" value="Unassembled WGS sequence"/>
</dbReference>
<accession>A0A4Y2K1A6</accession>
<dbReference type="GO" id="GO:0071897">
    <property type="term" value="P:DNA biosynthetic process"/>
    <property type="evidence" value="ECO:0007669"/>
    <property type="project" value="UniProtKB-ARBA"/>
</dbReference>
<protein>
    <recommendedName>
        <fullName evidence="1">Reverse transcriptase/retrotransposon-derived protein RNase H-like domain-containing protein</fullName>
    </recommendedName>
</protein>
<reference evidence="2 3" key="1">
    <citation type="journal article" date="2019" name="Sci. Rep.">
        <title>Orb-weaving spider Araneus ventricosus genome elucidates the spidroin gene catalogue.</title>
        <authorList>
            <person name="Kono N."/>
            <person name="Nakamura H."/>
            <person name="Ohtoshi R."/>
            <person name="Moran D.A.P."/>
            <person name="Shinohara A."/>
            <person name="Yoshida Y."/>
            <person name="Fujiwara M."/>
            <person name="Mori M."/>
            <person name="Tomita M."/>
            <person name="Arakawa K."/>
        </authorList>
    </citation>
    <scope>NUCLEOTIDE SEQUENCE [LARGE SCALE GENOMIC DNA]</scope>
</reference>
<sequence length="128" mass="14744">MKLPVNKVLTGTLKGKLRQGKINWTEECTSAFKELKDKLSQQPILYAPDFNKEFKLQTDASNSGMGVILANKDDNDKEHPVLYLSKKFSETEKSILHCKKFLRKITGSDRQPRVRPLPVKIHFARKKF</sequence>
<organism evidence="2 3">
    <name type="scientific">Araneus ventricosus</name>
    <name type="common">Orbweaver spider</name>
    <name type="synonym">Epeira ventricosa</name>
    <dbReference type="NCBI Taxonomy" id="182803"/>
    <lineage>
        <taxon>Eukaryota</taxon>
        <taxon>Metazoa</taxon>
        <taxon>Ecdysozoa</taxon>
        <taxon>Arthropoda</taxon>
        <taxon>Chelicerata</taxon>
        <taxon>Arachnida</taxon>
        <taxon>Araneae</taxon>
        <taxon>Araneomorphae</taxon>
        <taxon>Entelegynae</taxon>
        <taxon>Araneoidea</taxon>
        <taxon>Araneidae</taxon>
        <taxon>Araneus</taxon>
    </lineage>
</organism>
<dbReference type="PANTHER" id="PTHR33064">
    <property type="entry name" value="POL PROTEIN"/>
    <property type="match status" value="1"/>
</dbReference>
<dbReference type="PANTHER" id="PTHR33064:SF37">
    <property type="entry name" value="RIBONUCLEASE H"/>
    <property type="match status" value="1"/>
</dbReference>
<dbReference type="Gene3D" id="3.10.20.370">
    <property type="match status" value="1"/>
</dbReference>
<gene>
    <name evidence="2" type="ORF">AVEN_199271_1</name>
</gene>
<proteinExistence type="predicted"/>
<dbReference type="InterPro" id="IPR041577">
    <property type="entry name" value="RT_RNaseH_2"/>
</dbReference>
<dbReference type="Pfam" id="PF17919">
    <property type="entry name" value="RT_RNaseH_2"/>
    <property type="match status" value="1"/>
</dbReference>
<dbReference type="SUPFAM" id="SSF56672">
    <property type="entry name" value="DNA/RNA polymerases"/>
    <property type="match status" value="1"/>
</dbReference>
<dbReference type="EMBL" id="BGPR01004043">
    <property type="protein sequence ID" value="GBM95276.1"/>
    <property type="molecule type" value="Genomic_DNA"/>
</dbReference>
<name>A0A4Y2K1A6_ARAVE</name>
<dbReference type="AlphaFoldDB" id="A0A4Y2K1A6"/>
<evidence type="ECO:0000313" key="2">
    <source>
        <dbReference type="EMBL" id="GBM95276.1"/>
    </source>
</evidence>
<keyword evidence="3" id="KW-1185">Reference proteome</keyword>
<evidence type="ECO:0000313" key="3">
    <source>
        <dbReference type="Proteomes" id="UP000499080"/>
    </source>
</evidence>
<evidence type="ECO:0000259" key="1">
    <source>
        <dbReference type="Pfam" id="PF17919"/>
    </source>
</evidence>